<proteinExistence type="predicted"/>
<sequence length="150" mass="16938">MLAETTDSSNKKHSALGTVDAIIQKLGRFEGNVTAFTTNNILVGINASHVSAYPHTTNFLYLRFPINIQNKRYEFVEGGPVNPLIFRQLRNGLDTLHQPKSDTGHITFDFDRKKGTLRTLFNFTFIDSNTGEELMFTGEIKAEGMKLQQR</sequence>
<evidence type="ECO:0000313" key="1">
    <source>
        <dbReference type="EMBL" id="KAF2392863.1"/>
    </source>
</evidence>
<dbReference type="EMBL" id="JAAAXX010000001">
    <property type="protein sequence ID" value="KAF2392863.1"/>
    <property type="molecule type" value="Genomic_DNA"/>
</dbReference>
<gene>
    <name evidence="1" type="ORF">FX983_00824</name>
</gene>
<organism evidence="1 2">
    <name type="scientific">Pseudomonas frederiksbergensis</name>
    <dbReference type="NCBI Taxonomy" id="104087"/>
    <lineage>
        <taxon>Bacteria</taxon>
        <taxon>Pseudomonadati</taxon>
        <taxon>Pseudomonadota</taxon>
        <taxon>Gammaproteobacteria</taxon>
        <taxon>Pseudomonadales</taxon>
        <taxon>Pseudomonadaceae</taxon>
        <taxon>Pseudomonas</taxon>
    </lineage>
</organism>
<dbReference type="AlphaFoldDB" id="A0A6L5BWU9"/>
<dbReference type="RefSeq" id="WP_163908528.1">
    <property type="nucleotide sequence ID" value="NZ_JAAAXX010000001.1"/>
</dbReference>
<protein>
    <submittedName>
        <fullName evidence="1">Uncharacterized protein</fullName>
    </submittedName>
</protein>
<comment type="caution">
    <text evidence="1">The sequence shown here is derived from an EMBL/GenBank/DDBJ whole genome shotgun (WGS) entry which is preliminary data.</text>
</comment>
<evidence type="ECO:0000313" key="2">
    <source>
        <dbReference type="Proteomes" id="UP000475265"/>
    </source>
</evidence>
<name>A0A6L5BWU9_9PSED</name>
<dbReference type="Proteomes" id="UP000475265">
    <property type="component" value="Unassembled WGS sequence"/>
</dbReference>
<accession>A0A6L5BWU9</accession>
<reference evidence="1 2" key="1">
    <citation type="submission" date="2019-12" db="EMBL/GenBank/DDBJ databases">
        <title>Endophytic bacteria associated with Panax ginseng seedlings.</title>
        <authorList>
            <person name="Park J.M."/>
            <person name="Shin R."/>
            <person name="Jo S.H."/>
        </authorList>
    </citation>
    <scope>NUCLEOTIDE SEQUENCE [LARGE SCALE GENOMIC DNA]</scope>
    <source>
        <strain evidence="1 2">PgKB32</strain>
    </source>
</reference>